<accession>B8F9U8</accession>
<organism evidence="2 3">
    <name type="scientific">Desulfatibacillum aliphaticivorans</name>
    <dbReference type="NCBI Taxonomy" id="218208"/>
    <lineage>
        <taxon>Bacteria</taxon>
        <taxon>Pseudomonadati</taxon>
        <taxon>Thermodesulfobacteriota</taxon>
        <taxon>Desulfobacteria</taxon>
        <taxon>Desulfobacterales</taxon>
        <taxon>Desulfatibacillaceae</taxon>
        <taxon>Desulfatibacillum</taxon>
    </lineage>
</organism>
<evidence type="ECO:0000313" key="3">
    <source>
        <dbReference type="Proteomes" id="UP000000739"/>
    </source>
</evidence>
<gene>
    <name evidence="2" type="ordered locus">Dalk_1343</name>
</gene>
<dbReference type="Proteomes" id="UP000000739">
    <property type="component" value="Chromosome"/>
</dbReference>
<reference evidence="2 3" key="1">
    <citation type="journal article" date="2012" name="Environ. Microbiol.">
        <title>The genome sequence of Desulfatibacillum alkenivorans AK-01: a blueprint for anaerobic alkane oxidation.</title>
        <authorList>
            <person name="Callaghan A.V."/>
            <person name="Morris B.E."/>
            <person name="Pereira I.A."/>
            <person name="McInerney M.J."/>
            <person name="Austin R.N."/>
            <person name="Groves J.T."/>
            <person name="Kukor J.J."/>
            <person name="Suflita J.M."/>
            <person name="Young L.Y."/>
            <person name="Zylstra G.J."/>
            <person name="Wawrik B."/>
        </authorList>
    </citation>
    <scope>NUCLEOTIDE SEQUENCE [LARGE SCALE GENOMIC DNA]</scope>
    <source>
        <strain evidence="2 3">AK-01</strain>
    </source>
</reference>
<dbReference type="HOGENOM" id="CLU_3134827_0_0_7"/>
<dbReference type="RefSeq" id="WP_012610479.1">
    <property type="nucleotide sequence ID" value="NC_011768.1"/>
</dbReference>
<evidence type="ECO:0000313" key="2">
    <source>
        <dbReference type="EMBL" id="ACL03044.1"/>
    </source>
</evidence>
<name>B8F9U8_DESAL</name>
<keyword evidence="3" id="KW-1185">Reference proteome</keyword>
<dbReference type="KEGG" id="dal:Dalk_1343"/>
<evidence type="ECO:0000256" key="1">
    <source>
        <dbReference type="SAM" id="MobiDB-lite"/>
    </source>
</evidence>
<proteinExistence type="predicted"/>
<feature type="compositionally biased region" description="Basic and acidic residues" evidence="1">
    <location>
        <begin position="32"/>
        <end position="49"/>
    </location>
</feature>
<dbReference type="AlphaFoldDB" id="B8F9U8"/>
<sequence>MDPKTTQSIIRIALEVIKVILQGIETFTSTNKQEREKSNAEGNHKNHKT</sequence>
<protein>
    <submittedName>
        <fullName evidence="2">Uncharacterized protein</fullName>
    </submittedName>
</protein>
<feature type="region of interest" description="Disordered" evidence="1">
    <location>
        <begin position="27"/>
        <end position="49"/>
    </location>
</feature>
<dbReference type="EMBL" id="CP001322">
    <property type="protein sequence ID" value="ACL03044.1"/>
    <property type="molecule type" value="Genomic_DNA"/>
</dbReference>